<feature type="compositionally biased region" description="Polar residues" evidence="1">
    <location>
        <begin position="244"/>
        <end position="253"/>
    </location>
</feature>
<feature type="compositionally biased region" description="Basic residues" evidence="1">
    <location>
        <begin position="346"/>
        <end position="356"/>
    </location>
</feature>
<sequence>MGDQLVLMMRQLSTFLVQQRGVVDEGTWLGMLKSHKETCSNAITKIAGLTPAAATEVSAAISAGPWSVEQKAEDQLSSPTKGAARPQQGCAKFGAFLSRQDREVLRDPTKSEAQKLEQLATRCLKIGLVLPTESAKGGILCCGVAAGLVLETPQAFYEALGSFKKILKRRGQQMPRTIHLTMYPDSPELLPEDLKSSYAHDPAEPLTTDDMLSVKSIQTLRGNAKALVASKGSQASGSRAMVPATSSNPLSGLTTGGDPMTMLCSGLMNMFQSHFLAQNEGTGPVESLVQMHPTEALAMEGEPSIEDQLGRHDSGKPSKKPAAKTVMKKPGANKKPTHKPEDKVKAKATPKPKTSPKAKASINPIVKKITKKSGWLVEYRRKSTCGSLYGKWVSPTGEIYSSGVQAAQYGYDPNEEDK</sequence>
<evidence type="ECO:0000313" key="2">
    <source>
        <dbReference type="EMBL" id="CAE7438758.1"/>
    </source>
</evidence>
<gene>
    <name evidence="2" type="ORF">SNAT2548_LOCUS23838</name>
</gene>
<comment type="caution">
    <text evidence="2">The sequence shown here is derived from an EMBL/GenBank/DDBJ whole genome shotgun (WGS) entry which is preliminary data.</text>
</comment>
<feature type="region of interest" description="Disordered" evidence="1">
    <location>
        <begin position="231"/>
        <end position="254"/>
    </location>
</feature>
<dbReference type="OrthoDB" id="486840at2759"/>
<proteinExistence type="predicted"/>
<evidence type="ECO:0000256" key="1">
    <source>
        <dbReference type="SAM" id="MobiDB-lite"/>
    </source>
</evidence>
<dbReference type="AlphaFoldDB" id="A0A812RGW4"/>
<feature type="region of interest" description="Disordered" evidence="1">
    <location>
        <begin position="306"/>
        <end position="365"/>
    </location>
</feature>
<keyword evidence="3" id="KW-1185">Reference proteome</keyword>
<organism evidence="2 3">
    <name type="scientific">Symbiodinium natans</name>
    <dbReference type="NCBI Taxonomy" id="878477"/>
    <lineage>
        <taxon>Eukaryota</taxon>
        <taxon>Sar</taxon>
        <taxon>Alveolata</taxon>
        <taxon>Dinophyceae</taxon>
        <taxon>Suessiales</taxon>
        <taxon>Symbiodiniaceae</taxon>
        <taxon>Symbiodinium</taxon>
    </lineage>
</organism>
<dbReference type="Proteomes" id="UP000604046">
    <property type="component" value="Unassembled WGS sequence"/>
</dbReference>
<accession>A0A812RGW4</accession>
<dbReference type="EMBL" id="CAJNDS010002336">
    <property type="protein sequence ID" value="CAE7438758.1"/>
    <property type="molecule type" value="Genomic_DNA"/>
</dbReference>
<name>A0A812RGW4_9DINO</name>
<reference evidence="2" key="1">
    <citation type="submission" date="2021-02" db="EMBL/GenBank/DDBJ databases">
        <authorList>
            <person name="Dougan E. K."/>
            <person name="Rhodes N."/>
            <person name="Thang M."/>
            <person name="Chan C."/>
        </authorList>
    </citation>
    <scope>NUCLEOTIDE SEQUENCE</scope>
</reference>
<protein>
    <submittedName>
        <fullName evidence="2">Uncharacterized protein</fullName>
    </submittedName>
</protein>
<evidence type="ECO:0000313" key="3">
    <source>
        <dbReference type="Proteomes" id="UP000604046"/>
    </source>
</evidence>